<dbReference type="EMBL" id="JDVG02000201">
    <property type="protein sequence ID" value="KFB73562.1"/>
    <property type="molecule type" value="Genomic_DNA"/>
</dbReference>
<evidence type="ECO:0000313" key="4">
    <source>
        <dbReference type="EMBL" id="KFB73562.1"/>
    </source>
</evidence>
<gene>
    <name evidence="4" type="ORF">AW09_001186</name>
</gene>
<feature type="domain" description="DUF4124" evidence="3">
    <location>
        <begin position="16"/>
        <end position="52"/>
    </location>
</feature>
<dbReference type="Pfam" id="PF13511">
    <property type="entry name" value="DUF4124"/>
    <property type="match status" value="1"/>
</dbReference>
<dbReference type="InterPro" id="IPR025392">
    <property type="entry name" value="DUF4124"/>
</dbReference>
<dbReference type="InterPro" id="IPR036249">
    <property type="entry name" value="Thioredoxin-like_sf"/>
</dbReference>
<dbReference type="InterPro" id="IPR002109">
    <property type="entry name" value="Glutaredoxin"/>
</dbReference>
<dbReference type="AlphaFoldDB" id="A0A080LXI5"/>
<accession>A0A080LXI5</accession>
<feature type="domain" description="Glutaredoxin" evidence="2">
    <location>
        <begin position="80"/>
        <end position="120"/>
    </location>
</feature>
<dbReference type="SUPFAM" id="SSF52833">
    <property type="entry name" value="Thioredoxin-like"/>
    <property type="match status" value="1"/>
</dbReference>
<protein>
    <submittedName>
        <fullName evidence="4">Glutaredoxin-like protein, YruB-family</fullName>
    </submittedName>
</protein>
<sequence length="174" mass="18549">MLPTAARRLGSATAILLLITGTVSAQTTYRWIDPKSGGTIISDLPPPPGARQVMKYTNTTGVDEQQLPYAVRQASEKFPVVLYTSAGCVTCKQARTLLNGRGVPFSEKVLNSEEELAELGRQLGGGEALLPSISVGRQNMRGFAPAAWNELLDAAGYPANAPYRAKPSGRTAME</sequence>
<name>A0A080LXI5_9PROT</name>
<comment type="caution">
    <text evidence="4">The sequence shown here is derived from an EMBL/GenBank/DDBJ whole genome shotgun (WGS) entry which is preliminary data.</text>
</comment>
<evidence type="ECO:0000259" key="3">
    <source>
        <dbReference type="Pfam" id="PF13511"/>
    </source>
</evidence>
<evidence type="ECO:0000259" key="2">
    <source>
        <dbReference type="Pfam" id="PF00462"/>
    </source>
</evidence>
<proteinExistence type="predicted"/>
<dbReference type="Gene3D" id="3.40.30.10">
    <property type="entry name" value="Glutaredoxin"/>
    <property type="match status" value="1"/>
</dbReference>
<dbReference type="PROSITE" id="PS51354">
    <property type="entry name" value="GLUTAREDOXIN_2"/>
    <property type="match status" value="1"/>
</dbReference>
<dbReference type="Proteomes" id="UP000020077">
    <property type="component" value="Unassembled WGS sequence"/>
</dbReference>
<keyword evidence="1" id="KW-0732">Signal</keyword>
<feature type="signal peptide" evidence="1">
    <location>
        <begin position="1"/>
        <end position="25"/>
    </location>
</feature>
<feature type="chain" id="PRO_5001750583" evidence="1">
    <location>
        <begin position="26"/>
        <end position="174"/>
    </location>
</feature>
<evidence type="ECO:0000313" key="5">
    <source>
        <dbReference type="Proteomes" id="UP000020077"/>
    </source>
</evidence>
<dbReference type="Pfam" id="PF00462">
    <property type="entry name" value="Glutaredoxin"/>
    <property type="match status" value="1"/>
</dbReference>
<evidence type="ECO:0000256" key="1">
    <source>
        <dbReference type="SAM" id="SignalP"/>
    </source>
</evidence>
<dbReference type="CDD" id="cd02976">
    <property type="entry name" value="NrdH"/>
    <property type="match status" value="1"/>
</dbReference>
<reference evidence="4 5" key="1">
    <citation type="submission" date="2014-02" db="EMBL/GenBank/DDBJ databases">
        <title>Expanding our view of genomic diversity in Candidatus Accumulibacter clades.</title>
        <authorList>
            <person name="Skennerton C.T."/>
            <person name="Barr J.J."/>
            <person name="Slater F.R."/>
            <person name="Bond P.L."/>
            <person name="Tyson G.W."/>
        </authorList>
    </citation>
    <scope>NUCLEOTIDE SEQUENCE [LARGE SCALE GENOMIC DNA]</scope>
    <source>
        <strain evidence="5">BA-91</strain>
    </source>
</reference>
<organism evidence="4 5">
    <name type="scientific">Candidatus Accumulibacter phosphatis</name>
    <dbReference type="NCBI Taxonomy" id="327160"/>
    <lineage>
        <taxon>Bacteria</taxon>
        <taxon>Pseudomonadati</taxon>
        <taxon>Pseudomonadota</taxon>
        <taxon>Betaproteobacteria</taxon>
        <taxon>Candidatus Accumulibacter</taxon>
    </lineage>
</organism>